<feature type="active site" description="Nucleophile" evidence="4">
    <location>
        <position position="388"/>
    </location>
</feature>
<reference evidence="7" key="1">
    <citation type="submission" date="2020-12" db="EMBL/GenBank/DDBJ databases">
        <title>Vagococcus allomyrinae sp. nov. and Enterococcus lavae sp. nov., isolated from the larvae of Allomyrina dichotoma.</title>
        <authorList>
            <person name="Lee S.D."/>
        </authorList>
    </citation>
    <scope>NUCLEOTIDE SEQUENCE</scope>
    <source>
        <strain evidence="7">BWB3-3</strain>
    </source>
</reference>
<comment type="caution">
    <text evidence="7">The sequence shown here is derived from an EMBL/GenBank/DDBJ whole genome shotgun (WGS) entry which is preliminary data.</text>
</comment>
<dbReference type="PROSITE" id="PS00572">
    <property type="entry name" value="GLYCOSYL_HYDROL_F1_1"/>
    <property type="match status" value="1"/>
</dbReference>
<dbReference type="GO" id="GO:0008422">
    <property type="term" value="F:beta-glucosidase activity"/>
    <property type="evidence" value="ECO:0007669"/>
    <property type="project" value="TreeGrafter"/>
</dbReference>
<keyword evidence="8" id="KW-1185">Reference proteome</keyword>
<dbReference type="Gene3D" id="3.20.20.80">
    <property type="entry name" value="Glycosidases"/>
    <property type="match status" value="1"/>
</dbReference>
<accession>A0A940PG68</accession>
<evidence type="ECO:0000256" key="3">
    <source>
        <dbReference type="ARBA" id="ARBA00023295"/>
    </source>
</evidence>
<dbReference type="PRINTS" id="PR00131">
    <property type="entry name" value="GLHYDRLASE1"/>
</dbReference>
<evidence type="ECO:0000256" key="6">
    <source>
        <dbReference type="RuleBase" id="RU004468"/>
    </source>
</evidence>
<organism evidence="7 8">
    <name type="scientific">Vagococcus allomyrinae</name>
    <dbReference type="NCBI Taxonomy" id="2794353"/>
    <lineage>
        <taxon>Bacteria</taxon>
        <taxon>Bacillati</taxon>
        <taxon>Bacillota</taxon>
        <taxon>Bacilli</taxon>
        <taxon>Lactobacillales</taxon>
        <taxon>Enterococcaceae</taxon>
        <taxon>Vagococcus</taxon>
    </lineage>
</organism>
<dbReference type="AlphaFoldDB" id="A0A940PG68"/>
<dbReference type="RefSeq" id="WP_209529299.1">
    <property type="nucleotide sequence ID" value="NZ_JAEEGA010000009.1"/>
</dbReference>
<dbReference type="GO" id="GO:0005829">
    <property type="term" value="C:cytosol"/>
    <property type="evidence" value="ECO:0007669"/>
    <property type="project" value="TreeGrafter"/>
</dbReference>
<protein>
    <submittedName>
        <fullName evidence="7">Glycoside hydrolase family 1 protein</fullName>
    </submittedName>
</protein>
<dbReference type="EMBL" id="JAEEGA010000009">
    <property type="protein sequence ID" value="MBP1042278.1"/>
    <property type="molecule type" value="Genomic_DNA"/>
</dbReference>
<keyword evidence="2 6" id="KW-0378">Hydrolase</keyword>
<dbReference type="InterPro" id="IPR017853">
    <property type="entry name" value="GH"/>
</dbReference>
<dbReference type="Proteomes" id="UP000674938">
    <property type="component" value="Unassembled WGS sequence"/>
</dbReference>
<dbReference type="GO" id="GO:0016052">
    <property type="term" value="P:carbohydrate catabolic process"/>
    <property type="evidence" value="ECO:0007669"/>
    <property type="project" value="TreeGrafter"/>
</dbReference>
<evidence type="ECO:0000313" key="7">
    <source>
        <dbReference type="EMBL" id="MBP1042278.1"/>
    </source>
</evidence>
<dbReference type="PROSITE" id="PS00653">
    <property type="entry name" value="GLYCOSYL_HYDROL_F1_2"/>
    <property type="match status" value="1"/>
</dbReference>
<dbReference type="SUPFAM" id="SSF51445">
    <property type="entry name" value="(Trans)glycosidases"/>
    <property type="match status" value="1"/>
</dbReference>
<comment type="similarity">
    <text evidence="1 5">Belongs to the glycosyl hydrolase 1 family.</text>
</comment>
<dbReference type="PANTHER" id="PTHR10353:SF136">
    <property type="entry name" value="ARYL-PHOSPHO-BETA-D-GLUCOSIDASE BGLC"/>
    <property type="match status" value="1"/>
</dbReference>
<proteinExistence type="inferred from homology"/>
<dbReference type="Pfam" id="PF00232">
    <property type="entry name" value="Glyco_hydro_1"/>
    <property type="match status" value="1"/>
</dbReference>
<keyword evidence="3 6" id="KW-0326">Glycosidase</keyword>
<dbReference type="InterPro" id="IPR001360">
    <property type="entry name" value="Glyco_hydro_1"/>
</dbReference>
<dbReference type="FunFam" id="3.20.20.80:FF:000004">
    <property type="entry name" value="Beta-glucosidase 6-phospho-beta-glucosidase"/>
    <property type="match status" value="1"/>
</dbReference>
<gene>
    <name evidence="7" type="ORF">I6N95_14760</name>
</gene>
<dbReference type="InterPro" id="IPR033132">
    <property type="entry name" value="GH_1_N_CS"/>
</dbReference>
<dbReference type="PANTHER" id="PTHR10353">
    <property type="entry name" value="GLYCOSYL HYDROLASE"/>
    <property type="match status" value="1"/>
</dbReference>
<evidence type="ECO:0000256" key="5">
    <source>
        <dbReference type="RuleBase" id="RU003690"/>
    </source>
</evidence>
<dbReference type="InterPro" id="IPR018120">
    <property type="entry name" value="Glyco_hydro_1_AS"/>
</dbReference>
<evidence type="ECO:0000313" key="8">
    <source>
        <dbReference type="Proteomes" id="UP000674938"/>
    </source>
</evidence>
<evidence type="ECO:0000256" key="1">
    <source>
        <dbReference type="ARBA" id="ARBA00010838"/>
    </source>
</evidence>
<sequence>MFHKKLAPFPKDFLWGAASAAYQVEGAWNQDGKGPSVWDVFSKIEGKTFEGTNGDVAVDHYNRYQEDVRLMAEMGLKAYRFSIAWSRILPQGEGKVNEQGVQFYEKLVDELLAHGIEPVVTLYHWDLPLYLQETYGGWESRRVIAAFKDYCRILYQRLGKKVRYWVTMNEQNVFTAMGYRWELHPPNVSDLKRMFQANHHINLAQAEAILLFKELVPTGLIGPSFGYGPVYPASANPADVLAAENGEAFNNGWWLDVYCKGQYPKVIWQYLAEQGLTPVVEKGDLELLAAAKPDFLGVNYYHGGTVAQNEYEQQAASPQREKTFSGIDPYHIQPADEQQASPEKALFTNVENPYLTKTAWNWEIDPVGFRIAMRRLQDKYNLPLFITENGLGAIDVLTEDGTIEDDERIAYLQTHILEIQKAISDGVEIIGYCTWSFTDLLSWLNGYKKRYGLVYVNRNEASELDLRRIPKKSYYWYQRVIAANGELPLDDN</sequence>
<evidence type="ECO:0000256" key="2">
    <source>
        <dbReference type="ARBA" id="ARBA00022801"/>
    </source>
</evidence>
<name>A0A940PG68_9ENTE</name>
<evidence type="ECO:0000256" key="4">
    <source>
        <dbReference type="PROSITE-ProRule" id="PRU10055"/>
    </source>
</evidence>